<dbReference type="AlphaFoldDB" id="A0A9P6L3W7"/>
<dbReference type="PANTHER" id="PTHR47642:SF6">
    <property type="entry name" value="ATP-DEPENDENT DNA HELICASE"/>
    <property type="match status" value="1"/>
</dbReference>
<dbReference type="GO" id="GO:0016787">
    <property type="term" value="F:hydrolase activity"/>
    <property type="evidence" value="ECO:0007669"/>
    <property type="project" value="UniProtKB-KW"/>
</dbReference>
<accession>A0A9P6L3W7</accession>
<reference evidence="3" key="2">
    <citation type="submission" date="2020-11" db="EMBL/GenBank/DDBJ databases">
        <authorList>
            <consortium name="DOE Joint Genome Institute"/>
            <person name="Kuo A."/>
            <person name="Miyauchi S."/>
            <person name="Kiss E."/>
            <person name="Drula E."/>
            <person name="Kohler A."/>
            <person name="Sanchez-Garcia M."/>
            <person name="Andreopoulos B."/>
            <person name="Barry K.W."/>
            <person name="Bonito G."/>
            <person name="Buee M."/>
            <person name="Carver A."/>
            <person name="Chen C."/>
            <person name="Cichocki N."/>
            <person name="Clum A."/>
            <person name="Culley D."/>
            <person name="Crous P.W."/>
            <person name="Fauchery L."/>
            <person name="Girlanda M."/>
            <person name="Hayes R."/>
            <person name="Keri Z."/>
            <person name="Labutti K."/>
            <person name="Lipzen A."/>
            <person name="Lombard V."/>
            <person name="Magnuson J."/>
            <person name="Maillard F."/>
            <person name="Morin E."/>
            <person name="Murat C."/>
            <person name="Nolan M."/>
            <person name="Ohm R."/>
            <person name="Pangilinan J."/>
            <person name="Pereira M."/>
            <person name="Perotto S."/>
            <person name="Peter M."/>
            <person name="Riley R."/>
            <person name="Sitrit Y."/>
            <person name="Stielow B."/>
            <person name="Szollosi G."/>
            <person name="Zifcakova L."/>
            <person name="Stursova M."/>
            <person name="Spatafora J.W."/>
            <person name="Tedersoo L."/>
            <person name="Vaario L.-M."/>
            <person name="Yamada A."/>
            <person name="Yan M."/>
            <person name="Wang P."/>
            <person name="Xu J."/>
            <person name="Bruns T."/>
            <person name="Baldrian P."/>
            <person name="Vilgalys R."/>
            <person name="Henrissat B."/>
            <person name="Grigoriev I.V."/>
            <person name="Hibbett D."/>
            <person name="Nagy L.G."/>
            <person name="Martin F.M."/>
        </authorList>
    </citation>
    <scope>NUCLEOTIDE SEQUENCE</scope>
    <source>
        <strain evidence="3">UH-Tt-Lm1</strain>
    </source>
</reference>
<dbReference type="GO" id="GO:0006281">
    <property type="term" value="P:DNA repair"/>
    <property type="evidence" value="ECO:0007669"/>
    <property type="project" value="UniProtKB-KW"/>
</dbReference>
<dbReference type="InterPro" id="IPR010285">
    <property type="entry name" value="DNA_helicase_pif1-like_DEAD"/>
</dbReference>
<gene>
    <name evidence="3" type="ORF">BJ322DRAFT_229674</name>
</gene>
<comment type="cofactor">
    <cofactor evidence="1">
        <name>Mg(2+)</name>
        <dbReference type="ChEBI" id="CHEBI:18420"/>
    </cofactor>
</comment>
<dbReference type="PANTHER" id="PTHR47642">
    <property type="entry name" value="ATP-DEPENDENT DNA HELICASE"/>
    <property type="match status" value="1"/>
</dbReference>
<dbReference type="InterPro" id="IPR051055">
    <property type="entry name" value="PIF1_helicase"/>
</dbReference>
<evidence type="ECO:0000256" key="1">
    <source>
        <dbReference type="RuleBase" id="RU363044"/>
    </source>
</evidence>
<proteinExistence type="inferred from homology"/>
<dbReference type="GO" id="GO:0006310">
    <property type="term" value="P:DNA recombination"/>
    <property type="evidence" value="ECO:0007669"/>
    <property type="project" value="UniProtKB-KW"/>
</dbReference>
<evidence type="ECO:0000313" key="3">
    <source>
        <dbReference type="EMBL" id="KAF9781548.1"/>
    </source>
</evidence>
<dbReference type="OrthoDB" id="2986975at2759"/>
<dbReference type="SUPFAM" id="SSF52540">
    <property type="entry name" value="P-loop containing nucleoside triphosphate hydrolases"/>
    <property type="match status" value="1"/>
</dbReference>
<comment type="catalytic activity">
    <reaction evidence="1">
        <text>ATP + H2O = ADP + phosphate + H(+)</text>
        <dbReference type="Rhea" id="RHEA:13065"/>
        <dbReference type="ChEBI" id="CHEBI:15377"/>
        <dbReference type="ChEBI" id="CHEBI:15378"/>
        <dbReference type="ChEBI" id="CHEBI:30616"/>
        <dbReference type="ChEBI" id="CHEBI:43474"/>
        <dbReference type="ChEBI" id="CHEBI:456216"/>
        <dbReference type="EC" id="5.6.2.3"/>
    </reaction>
</comment>
<evidence type="ECO:0000259" key="2">
    <source>
        <dbReference type="Pfam" id="PF05970"/>
    </source>
</evidence>
<evidence type="ECO:0000313" key="4">
    <source>
        <dbReference type="Proteomes" id="UP000736335"/>
    </source>
</evidence>
<protein>
    <recommendedName>
        <fullName evidence="1">ATP-dependent DNA helicase</fullName>
        <ecNumber evidence="1">5.6.2.3</ecNumber>
    </recommendedName>
</protein>
<dbReference type="EMBL" id="WIUZ02000013">
    <property type="protein sequence ID" value="KAF9781548.1"/>
    <property type="molecule type" value="Genomic_DNA"/>
</dbReference>
<keyword evidence="1 3" id="KW-0347">Helicase</keyword>
<keyword evidence="1" id="KW-0378">Hydrolase</keyword>
<keyword evidence="1" id="KW-0547">Nucleotide-binding</keyword>
<reference evidence="3" key="1">
    <citation type="journal article" date="2020" name="Nat. Commun.">
        <title>Large-scale genome sequencing of mycorrhizal fungi provides insights into the early evolution of symbiotic traits.</title>
        <authorList>
            <person name="Miyauchi S."/>
            <person name="Kiss E."/>
            <person name="Kuo A."/>
            <person name="Drula E."/>
            <person name="Kohler A."/>
            <person name="Sanchez-Garcia M."/>
            <person name="Morin E."/>
            <person name="Andreopoulos B."/>
            <person name="Barry K.W."/>
            <person name="Bonito G."/>
            <person name="Buee M."/>
            <person name="Carver A."/>
            <person name="Chen C."/>
            <person name="Cichocki N."/>
            <person name="Clum A."/>
            <person name="Culley D."/>
            <person name="Crous P.W."/>
            <person name="Fauchery L."/>
            <person name="Girlanda M."/>
            <person name="Hayes R.D."/>
            <person name="Keri Z."/>
            <person name="LaButti K."/>
            <person name="Lipzen A."/>
            <person name="Lombard V."/>
            <person name="Magnuson J."/>
            <person name="Maillard F."/>
            <person name="Murat C."/>
            <person name="Nolan M."/>
            <person name="Ohm R.A."/>
            <person name="Pangilinan J."/>
            <person name="Pereira M.F."/>
            <person name="Perotto S."/>
            <person name="Peter M."/>
            <person name="Pfister S."/>
            <person name="Riley R."/>
            <person name="Sitrit Y."/>
            <person name="Stielow J.B."/>
            <person name="Szollosi G."/>
            <person name="Zifcakova L."/>
            <person name="Stursova M."/>
            <person name="Spatafora J.W."/>
            <person name="Tedersoo L."/>
            <person name="Vaario L.M."/>
            <person name="Yamada A."/>
            <person name="Yan M."/>
            <person name="Wang P."/>
            <person name="Xu J."/>
            <person name="Bruns T."/>
            <person name="Baldrian P."/>
            <person name="Vilgalys R."/>
            <person name="Dunand C."/>
            <person name="Henrissat B."/>
            <person name="Grigoriev I.V."/>
            <person name="Hibbett D."/>
            <person name="Nagy L.G."/>
            <person name="Martin F.M."/>
        </authorList>
    </citation>
    <scope>NUCLEOTIDE SEQUENCE</scope>
    <source>
        <strain evidence="3">UH-Tt-Lm1</strain>
    </source>
</reference>
<dbReference type="EC" id="5.6.2.3" evidence="1"/>
<comment type="similarity">
    <text evidence="1">Belongs to the helicase family.</text>
</comment>
<dbReference type="Gene3D" id="3.40.50.300">
    <property type="entry name" value="P-loop containing nucleotide triphosphate hydrolases"/>
    <property type="match status" value="1"/>
</dbReference>
<dbReference type="GO" id="GO:0000723">
    <property type="term" value="P:telomere maintenance"/>
    <property type="evidence" value="ECO:0007669"/>
    <property type="project" value="InterPro"/>
</dbReference>
<keyword evidence="1" id="KW-0234">DNA repair</keyword>
<feature type="domain" description="DNA helicase Pif1-like DEAD-box helicase" evidence="2">
    <location>
        <begin position="14"/>
        <end position="89"/>
    </location>
</feature>
<dbReference type="Proteomes" id="UP000736335">
    <property type="component" value="Unassembled WGS sequence"/>
</dbReference>
<dbReference type="Pfam" id="PF05970">
    <property type="entry name" value="PIF1"/>
    <property type="match status" value="1"/>
</dbReference>
<organism evidence="3 4">
    <name type="scientific">Thelephora terrestris</name>
    <dbReference type="NCBI Taxonomy" id="56493"/>
    <lineage>
        <taxon>Eukaryota</taxon>
        <taxon>Fungi</taxon>
        <taxon>Dikarya</taxon>
        <taxon>Basidiomycota</taxon>
        <taxon>Agaricomycotina</taxon>
        <taxon>Agaricomycetes</taxon>
        <taxon>Thelephorales</taxon>
        <taxon>Thelephoraceae</taxon>
        <taxon>Thelephora</taxon>
    </lineage>
</organism>
<dbReference type="GO" id="GO:0043139">
    <property type="term" value="F:5'-3' DNA helicase activity"/>
    <property type="evidence" value="ECO:0007669"/>
    <property type="project" value="UniProtKB-EC"/>
</dbReference>
<keyword evidence="4" id="KW-1185">Reference proteome</keyword>
<sequence length="427" mass="47835">MSLGSKDDVSDAAKKKLQDFWRNIRYLIIDEYSMLSKSFLAALSRNISIGMEGSQGFRQATSFGGLNVILCGDLHQFPPVACGKRESLYYPVSTDDKLTSQVGRKIYEEFSTVIILKEQMRVTDHIWRDFLNHLRYGMVERRHLTMLRTLLLKSRTQGPSNTPPSSDPPLTLIQAVDFSTHPWADASLITPRHAVRIRWNQAAAQKQCSDATTRLFVCPSLDTIKGSSLTLEERYALANLPKKSRRRDKGLPEFIHLAIGMKVMVTNNLQTDLDVTNGARGIIADIILNPDEPPLDEGSVTTLKHLPECILVKLSRTRAAALPGLDEGIIPIQRVSTKTQIRVRGKSRTVTRTHVVVDIASPPTSGLSLFNLYVALSRSSGRDTIRLLRDFDDSTFLQGHVPELLEEDERLGGLDVMTREWWAKMAG</sequence>
<name>A0A9P6L3W7_9AGAM</name>
<keyword evidence="1" id="KW-0227">DNA damage</keyword>
<keyword evidence="1" id="KW-0233">DNA recombination</keyword>
<dbReference type="GO" id="GO:0005524">
    <property type="term" value="F:ATP binding"/>
    <property type="evidence" value="ECO:0007669"/>
    <property type="project" value="UniProtKB-KW"/>
</dbReference>
<keyword evidence="1" id="KW-0067">ATP-binding</keyword>
<comment type="caution">
    <text evidence="3">The sequence shown here is derived from an EMBL/GenBank/DDBJ whole genome shotgun (WGS) entry which is preliminary data.</text>
</comment>
<dbReference type="InterPro" id="IPR027417">
    <property type="entry name" value="P-loop_NTPase"/>
</dbReference>